<dbReference type="InterPro" id="IPR050819">
    <property type="entry name" value="Tripeptidyl-peptidase_I"/>
</dbReference>
<evidence type="ECO:0000256" key="7">
    <source>
        <dbReference type="ARBA" id="ARBA00022723"/>
    </source>
</evidence>
<dbReference type="InterPro" id="IPR023828">
    <property type="entry name" value="Peptidase_S8_Ser-AS"/>
</dbReference>
<feature type="domain" description="Peptidase S53" evidence="17">
    <location>
        <begin position="216"/>
        <end position="600"/>
    </location>
</feature>
<feature type="binding site" evidence="15">
    <location>
        <position position="546"/>
    </location>
    <ligand>
        <name>Ca(2+)</name>
        <dbReference type="ChEBI" id="CHEBI:29108"/>
    </ligand>
</feature>
<keyword evidence="5" id="KW-0964">Secreted</keyword>
<evidence type="ECO:0000256" key="3">
    <source>
        <dbReference type="ARBA" id="ARBA00004239"/>
    </source>
</evidence>
<keyword evidence="19" id="KW-1185">Reference proteome</keyword>
<dbReference type="AlphaFoldDB" id="A0A1Y2EBD5"/>
<dbReference type="SMART" id="SM00944">
    <property type="entry name" value="Pro-kuma_activ"/>
    <property type="match status" value="1"/>
</dbReference>
<keyword evidence="14" id="KW-0325">Glycoprotein</keyword>
<evidence type="ECO:0000256" key="15">
    <source>
        <dbReference type="PROSITE-ProRule" id="PRU01032"/>
    </source>
</evidence>
<dbReference type="InterPro" id="IPR036852">
    <property type="entry name" value="Peptidase_S8/S53_dom_sf"/>
</dbReference>
<dbReference type="OrthoDB" id="409122at2759"/>
<evidence type="ECO:0000256" key="14">
    <source>
        <dbReference type="ARBA" id="ARBA00023180"/>
    </source>
</evidence>
<dbReference type="PANTHER" id="PTHR14218:SF15">
    <property type="entry name" value="TRIPEPTIDYL-PEPTIDASE 1"/>
    <property type="match status" value="1"/>
</dbReference>
<dbReference type="GeneID" id="63781171"/>
<dbReference type="InterPro" id="IPR015366">
    <property type="entry name" value="S53_propep"/>
</dbReference>
<dbReference type="PROSITE" id="PS00138">
    <property type="entry name" value="SUBTILASE_SER"/>
    <property type="match status" value="1"/>
</dbReference>
<comment type="cofactor">
    <cofactor evidence="15">
        <name>Ca(2+)</name>
        <dbReference type="ChEBI" id="CHEBI:29108"/>
    </cofactor>
    <text evidence="15">Binds 1 Ca(2+) ion per subunit.</text>
</comment>
<keyword evidence="11 15" id="KW-0106">Calcium</keyword>
<dbReference type="GO" id="GO:0046872">
    <property type="term" value="F:metal ion binding"/>
    <property type="evidence" value="ECO:0007669"/>
    <property type="project" value="UniProtKB-UniRule"/>
</dbReference>
<name>A0A1Y2EBD5_9PEZI</name>
<evidence type="ECO:0000256" key="6">
    <source>
        <dbReference type="ARBA" id="ARBA00022670"/>
    </source>
</evidence>
<dbReference type="EMBL" id="MCFJ01000003">
    <property type="protein sequence ID" value="ORY68727.1"/>
    <property type="molecule type" value="Genomic_DNA"/>
</dbReference>
<feature type="active site" description="Charge relay system" evidence="15">
    <location>
        <position position="293"/>
    </location>
</feature>
<dbReference type="CDD" id="cd04056">
    <property type="entry name" value="Peptidases_S53"/>
    <property type="match status" value="1"/>
</dbReference>
<dbReference type="STRING" id="1141098.A0A1Y2EBD5"/>
<dbReference type="Gene3D" id="3.40.50.200">
    <property type="entry name" value="Peptidase S8/S53 domain"/>
    <property type="match status" value="1"/>
</dbReference>
<dbReference type="InterPro" id="IPR000209">
    <property type="entry name" value="Peptidase_S8/S53_dom"/>
</dbReference>
<evidence type="ECO:0000256" key="1">
    <source>
        <dbReference type="ARBA" id="ARBA00001910"/>
    </source>
</evidence>
<dbReference type="Proteomes" id="UP000193689">
    <property type="component" value="Unassembled WGS sequence"/>
</dbReference>
<feature type="binding site" evidence="15">
    <location>
        <position position="545"/>
    </location>
    <ligand>
        <name>Ca(2+)</name>
        <dbReference type="ChEBI" id="CHEBI:29108"/>
    </ligand>
</feature>
<keyword evidence="8 16" id="KW-0732">Signal</keyword>
<feature type="active site" description="Charge relay system" evidence="15">
    <location>
        <position position="297"/>
    </location>
</feature>
<feature type="signal peptide" evidence="16">
    <location>
        <begin position="1"/>
        <end position="20"/>
    </location>
</feature>
<dbReference type="InterPro" id="IPR030400">
    <property type="entry name" value="Sedolisin_dom"/>
</dbReference>
<dbReference type="GO" id="GO:0008240">
    <property type="term" value="F:tripeptidyl-peptidase activity"/>
    <property type="evidence" value="ECO:0007669"/>
    <property type="project" value="UniProtKB-EC"/>
</dbReference>
<comment type="function">
    <text evidence="2">Secreted tripeptidyl-peptidase which degrades proteins at acidic pHs and is involved in virulence.</text>
</comment>
<dbReference type="InParanoid" id="A0A1Y2EBD5"/>
<keyword evidence="12" id="KW-0843">Virulence</keyword>
<evidence type="ECO:0000256" key="9">
    <source>
        <dbReference type="ARBA" id="ARBA00022801"/>
    </source>
</evidence>
<comment type="caution">
    <text evidence="18">The sequence shown here is derived from an EMBL/GenBank/DDBJ whole genome shotgun (WGS) entry which is preliminary data.</text>
</comment>
<evidence type="ECO:0000313" key="19">
    <source>
        <dbReference type="Proteomes" id="UP000193689"/>
    </source>
</evidence>
<dbReference type="SUPFAM" id="SSF52743">
    <property type="entry name" value="Subtilisin-like"/>
    <property type="match status" value="1"/>
</dbReference>
<dbReference type="Pfam" id="PF09286">
    <property type="entry name" value="Pro-kuma_activ"/>
    <property type="match status" value="1"/>
</dbReference>
<evidence type="ECO:0000256" key="8">
    <source>
        <dbReference type="ARBA" id="ARBA00022729"/>
    </source>
</evidence>
<keyword evidence="9 15" id="KW-0378">Hydrolase</keyword>
<dbReference type="PROSITE" id="PS51695">
    <property type="entry name" value="SEDOLISIN"/>
    <property type="match status" value="1"/>
</dbReference>
<comment type="catalytic activity">
    <reaction evidence="1">
        <text>Release of an N-terminal tripeptide from a polypeptide.</text>
        <dbReference type="EC" id="3.4.14.10"/>
    </reaction>
</comment>
<keyword evidence="13" id="KW-0865">Zymogen</keyword>
<dbReference type="GO" id="GO:0006508">
    <property type="term" value="P:proteolysis"/>
    <property type="evidence" value="ECO:0007669"/>
    <property type="project" value="UniProtKB-KW"/>
</dbReference>
<keyword evidence="7 15" id="KW-0479">Metal-binding</keyword>
<dbReference type="GO" id="GO:0004252">
    <property type="term" value="F:serine-type endopeptidase activity"/>
    <property type="evidence" value="ECO:0007669"/>
    <property type="project" value="UniProtKB-UniRule"/>
</dbReference>
<dbReference type="PANTHER" id="PTHR14218">
    <property type="entry name" value="PROTEASE S8 TRIPEPTIDYL PEPTIDASE I CLN2"/>
    <property type="match status" value="1"/>
</dbReference>
<dbReference type="CDD" id="cd11377">
    <property type="entry name" value="Pro-peptidase_S53"/>
    <property type="match status" value="1"/>
</dbReference>
<gene>
    <name evidence="18" type="ORF">BCR38DRAFT_507913</name>
</gene>
<dbReference type="FunFam" id="3.40.50.200:FF:000015">
    <property type="entry name" value="Tripeptidyl peptidase A"/>
    <property type="match status" value="1"/>
</dbReference>
<evidence type="ECO:0000259" key="17">
    <source>
        <dbReference type="PROSITE" id="PS51695"/>
    </source>
</evidence>
<evidence type="ECO:0000313" key="18">
    <source>
        <dbReference type="EMBL" id="ORY68727.1"/>
    </source>
</evidence>
<dbReference type="EC" id="3.4.14.10" evidence="4"/>
<dbReference type="Pfam" id="PF00082">
    <property type="entry name" value="Peptidase_S8"/>
    <property type="match status" value="1"/>
</dbReference>
<evidence type="ECO:0000256" key="10">
    <source>
        <dbReference type="ARBA" id="ARBA00022825"/>
    </source>
</evidence>
<reference evidence="18 19" key="1">
    <citation type="submission" date="2016-07" db="EMBL/GenBank/DDBJ databases">
        <title>Pervasive Adenine N6-methylation of Active Genes in Fungi.</title>
        <authorList>
            <consortium name="DOE Joint Genome Institute"/>
            <person name="Mondo S.J."/>
            <person name="Dannebaum R.O."/>
            <person name="Kuo R.C."/>
            <person name="Labutti K."/>
            <person name="Haridas S."/>
            <person name="Kuo A."/>
            <person name="Salamov A."/>
            <person name="Ahrendt S.R."/>
            <person name="Lipzen A."/>
            <person name="Sullivan W."/>
            <person name="Andreopoulos W.B."/>
            <person name="Clum A."/>
            <person name="Lindquist E."/>
            <person name="Daum C."/>
            <person name="Ramamoorthy G.K."/>
            <person name="Gryganskyi A."/>
            <person name="Culley D."/>
            <person name="Magnuson J.K."/>
            <person name="James T.Y."/>
            <person name="O'Malley M.A."/>
            <person name="Stajich J.E."/>
            <person name="Spatafora J.W."/>
            <person name="Visel A."/>
            <person name="Grigoriev I.V."/>
        </authorList>
    </citation>
    <scope>NUCLEOTIDE SEQUENCE [LARGE SCALE GENOMIC DNA]</scope>
    <source>
        <strain evidence="18 19">CBS 129021</strain>
    </source>
</reference>
<evidence type="ECO:0000256" key="13">
    <source>
        <dbReference type="ARBA" id="ARBA00023145"/>
    </source>
</evidence>
<dbReference type="RefSeq" id="XP_040719014.1">
    <property type="nucleotide sequence ID" value="XM_040864959.1"/>
</dbReference>
<proteinExistence type="predicted"/>
<feature type="binding site" evidence="15">
    <location>
        <position position="580"/>
    </location>
    <ligand>
        <name>Ca(2+)</name>
        <dbReference type="ChEBI" id="CHEBI:29108"/>
    </ligand>
</feature>
<feature type="chain" id="PRO_5012802014" description="tripeptidyl-peptidase II" evidence="16">
    <location>
        <begin position="21"/>
        <end position="606"/>
    </location>
</feature>
<dbReference type="GO" id="GO:0005576">
    <property type="term" value="C:extracellular region"/>
    <property type="evidence" value="ECO:0007669"/>
    <property type="project" value="UniProtKB-SubCell"/>
</dbReference>
<dbReference type="SUPFAM" id="SSF54897">
    <property type="entry name" value="Protease propeptides/inhibitors"/>
    <property type="match status" value="1"/>
</dbReference>
<comment type="subcellular location">
    <subcellularLocation>
        <location evidence="3">Secreted</location>
        <location evidence="3">Extracellular space</location>
    </subcellularLocation>
</comment>
<evidence type="ECO:0000256" key="2">
    <source>
        <dbReference type="ARBA" id="ARBA00002451"/>
    </source>
</evidence>
<evidence type="ECO:0000256" key="11">
    <source>
        <dbReference type="ARBA" id="ARBA00022837"/>
    </source>
</evidence>
<evidence type="ECO:0000256" key="12">
    <source>
        <dbReference type="ARBA" id="ARBA00023026"/>
    </source>
</evidence>
<feature type="active site" description="Charge relay system" evidence="15">
    <location>
        <position position="503"/>
    </location>
</feature>
<keyword evidence="10 15" id="KW-0720">Serine protease</keyword>
<evidence type="ECO:0000256" key="5">
    <source>
        <dbReference type="ARBA" id="ARBA00022525"/>
    </source>
</evidence>
<evidence type="ECO:0000256" key="4">
    <source>
        <dbReference type="ARBA" id="ARBA00012462"/>
    </source>
</evidence>
<accession>A0A1Y2EBD5</accession>
<evidence type="ECO:0000256" key="16">
    <source>
        <dbReference type="SAM" id="SignalP"/>
    </source>
</evidence>
<feature type="binding site" evidence="15">
    <location>
        <position position="578"/>
    </location>
    <ligand>
        <name>Ca(2+)</name>
        <dbReference type="ChEBI" id="CHEBI:29108"/>
    </ligand>
</feature>
<sequence length="606" mass="64661">MAHLSLLSAAFLLLQSVASAKHVVVESLPKTPAGWNRVRDADPGQHIQLRIALEQPNLAVFEKTLYDVSSPQNPLYGRHLSREEVRDLVKPTEESTSAVLEWLESAGTPSANIEDAGDWINFNTTVAKAEILLNADFGIYNHVGTTTERLRTLSYSVPADVKSHITLIQPTTRFGQMKAQADQVFEVIETGDAAVNSLKVAADVPGTELDASCNSTVTPECLRALYKIGNYRADPSVDSILGISGFLEQYAKHDALDSFLEKFAPYALAQNFTTVLVNGGIDNQIDTVDSDVEANLDIQYAASLGFETNVRYYSTGGRGILVPDLEYVSNEPYLEFVTYLTNLADEELPATLTTSYGENEQSVPKTYAEKVCQMFGQLGARGVSVIFSSGDTGPGSACQTNDGTNRTRLLPIFPGACPYVTSVGGTVGVQPERAVSFSSGGFSDVFPRPEYQDAVVSAYVESIGTTFAGLYNPDGRGFPDVATQGRGFQVITQGRTISVGGTSASAPTFAGIVSLLNNARIRDGQPALGFLNPWLYNDASSGFTDIVDGGSQGCSGRDIYSGLPTPYVPGAGWNATEGWDPVTGLGTPLFDKLLAISGGSLLTIGS</sequence>
<organism evidence="18 19">
    <name type="scientific">Pseudomassariella vexata</name>
    <dbReference type="NCBI Taxonomy" id="1141098"/>
    <lineage>
        <taxon>Eukaryota</taxon>
        <taxon>Fungi</taxon>
        <taxon>Dikarya</taxon>
        <taxon>Ascomycota</taxon>
        <taxon>Pezizomycotina</taxon>
        <taxon>Sordariomycetes</taxon>
        <taxon>Xylariomycetidae</taxon>
        <taxon>Amphisphaeriales</taxon>
        <taxon>Pseudomassariaceae</taxon>
        <taxon>Pseudomassariella</taxon>
    </lineage>
</organism>
<keyword evidence="6 15" id="KW-0645">Protease</keyword>
<protein>
    <recommendedName>
        <fullName evidence="4">tripeptidyl-peptidase II</fullName>
        <ecNumber evidence="4">3.4.14.10</ecNumber>
    </recommendedName>
</protein>